<evidence type="ECO:0000256" key="1">
    <source>
        <dbReference type="ARBA" id="ARBA00004123"/>
    </source>
</evidence>
<reference evidence="13 14" key="1">
    <citation type="journal article" date="2016" name="Fungal Biol.">
        <title>The genome of Xylona heveae provides a window into fungal endophytism.</title>
        <authorList>
            <person name="Gazis R."/>
            <person name="Kuo A."/>
            <person name="Riley R."/>
            <person name="LaButti K."/>
            <person name="Lipzen A."/>
            <person name="Lin J."/>
            <person name="Amirebrahimi M."/>
            <person name="Hesse C.N."/>
            <person name="Spatafora J.W."/>
            <person name="Henrissat B."/>
            <person name="Hainaut M."/>
            <person name="Grigoriev I.V."/>
            <person name="Hibbett D.S."/>
        </authorList>
    </citation>
    <scope>NUCLEOTIDE SEQUENCE [LARGE SCALE GENOMIC DNA]</scope>
    <source>
        <strain evidence="13 14">TC161</strain>
    </source>
</reference>
<proteinExistence type="inferred from homology"/>
<dbReference type="GeneID" id="28896593"/>
<dbReference type="EMBL" id="KV407454">
    <property type="protein sequence ID" value="KZF26118.1"/>
    <property type="molecule type" value="Genomic_DNA"/>
</dbReference>
<protein>
    <recommendedName>
        <fullName evidence="7">Protein CFT1</fullName>
    </recommendedName>
    <alternativeName>
        <fullName evidence="8">Cleavage factor two protein 1</fullName>
    </alternativeName>
    <alternativeName>
        <fullName evidence="6">Protein cft1</fullName>
    </alternativeName>
</protein>
<dbReference type="RefSeq" id="XP_018191673.1">
    <property type="nucleotide sequence ID" value="XM_018331456.1"/>
</dbReference>
<evidence type="ECO:0000259" key="11">
    <source>
        <dbReference type="Pfam" id="PF10433"/>
    </source>
</evidence>
<dbReference type="Pfam" id="PF10433">
    <property type="entry name" value="Beta-prop_RSE1_1st"/>
    <property type="match status" value="1"/>
</dbReference>
<gene>
    <name evidence="13" type="ORF">L228DRAFT_242528</name>
</gene>
<dbReference type="InParanoid" id="A0A165JE33"/>
<comment type="subcellular location">
    <subcellularLocation>
        <location evidence="1">Nucleus</location>
    </subcellularLocation>
</comment>
<feature type="domain" description="RSE1/DDB1/CPSF1 second beta-propeller" evidence="12">
    <location>
        <begin position="583"/>
        <end position="990"/>
    </location>
</feature>
<feature type="region of interest" description="Disordered" evidence="9">
    <location>
        <begin position="1306"/>
        <end position="1327"/>
    </location>
</feature>
<evidence type="ECO:0000256" key="4">
    <source>
        <dbReference type="ARBA" id="ARBA00023242"/>
    </source>
</evidence>
<dbReference type="GO" id="GO:0003723">
    <property type="term" value="F:RNA binding"/>
    <property type="evidence" value="ECO:0007669"/>
    <property type="project" value="UniProtKB-KW"/>
</dbReference>
<dbReference type="Pfam" id="PF23726">
    <property type="entry name" value="Beta-prop_RSE1_2nd"/>
    <property type="match status" value="1"/>
</dbReference>
<dbReference type="InterPro" id="IPR018846">
    <property type="entry name" value="Beta-prop_RSE1/DDB1/CPSF1_1st"/>
</dbReference>
<evidence type="ECO:0000256" key="8">
    <source>
        <dbReference type="ARBA" id="ARBA00041264"/>
    </source>
</evidence>
<keyword evidence="4" id="KW-0539">Nucleus</keyword>
<dbReference type="GO" id="GO:0005847">
    <property type="term" value="C:mRNA cleavage and polyadenylation specificity factor complex"/>
    <property type="evidence" value="ECO:0007669"/>
    <property type="project" value="EnsemblFungi"/>
</dbReference>
<sequence length="1441" mass="157429">MQCFHELVPPTAVTNAVTLSFTSPNSNNLIVAKSSLLQIFSLKTVTTEVDPDREGRQPNYDDPQVAGRREFQDENVETSFIGTDLVLQRSERSQTTKLVLVSEYSLFGTITSLARVKILNSKAGGDALLIAFRDAKLSLVEWDPERHGISTTSIHYYESEDILRSPWAPELSQCQSYITVDPSSRCAVLKFGMRTLAILPFHQAGDDLVMDDYDPDLDGELPDAPKQPDGESSSRSTPYASSFVLSLSSIQPRLVYPIHLTFLYEYREPTFGILSSQVAPSASLLSQRRDTLSYGVYTLELEQRQSTELLSIGGLPYDLFKIIPLPLPVGGSLLVGGNELIHVDQSGRTNGVAVNEFAKQCSSFSMADQSSLAMRLENCAIEQLGSGNGDMLIVLNTGELALLDFAMDGRVVSGLSIRRIAEENGGSVLEAGASCTAILGRGKLFIGSENSDSVILGWSRKSRLPAKQDTDANILADAEEDLDLDDLEDHDDIYSAGPQDAKDRSETLKDTDRSQAGDYRFKVNDSIMNLAPMRELALGQPAFLPRSEEERNSRGVVADLELVVPSGRDRAGGISVLKHEVDPKVIGRFEFPEAQGVWSVSAKRPLAKGIIPQSSSKDQAGQNDGYTLDNEFHRFMIVSKAPASEVVESAVYALTPTGFEEIKGTEFDPAAGGTIDVGTLAGETRVVQVLPGELRSYDGELGLAQIFPMTDDLTGAEPKAVGTSFADPYLLVIRDDSSIVVLEADDSGDIDEVERGDSILATKWLSGSLYKDHSKAFLPQAENGSGSSSDVLLFLLSVDGALQIYNLPNLSKPIYVADSLSFLPPILSAEYAVKRSTARETLMEIMVTDLGDQIAKSPYMILRTANDDLVIYEPYKYSSSQTLGDSNSALHFIKIPNQHFARSPAESAQDAAKGLMEQRANPLRTVSNIGGYSAVFLPGSTPSFILKSACSMPRVIKLRGKAVRGMSGFHTAGCERGWVYVDIEGIARVSQFPNGFQFGETGWASHKVTLGEEVQSLCYHAPMESYVIGTTEKVPYKLPDDDDFHHEWKKEDTSFLPEVQHGFIKILNPINYTVVDTYPLDHSEVPLCIKTLHLEVNETTHERQLLVAVGTAIIRGEDLSTRGCIYIFEIITVVPEPGRPETNRKLKLVVKEEVKGAVTALSEIGSQGFLLAAQGQKCMVRGLKEDGSLLPVAFMDMQCYVSVAKELKGTGLCVLGDAVKGVWFVGYSEEPYKMTLFGKDTTHLEVLTADFLPDGNQLFILVADGDCNFHILQFDPEHPRSLSGQRLLHRSAFHIGHLPTSLTLLPSSLPSASSPSEPDDDAMDDVTPEHPAQQLLVTTQSGALGLITPVTETQYRRLSALQTQLTNGLEHACGLNPRAYRAVNTLADPIAARSVLDGSLLSRFWELGSQRRREICSRIGCEMWEIRGDLEIVSGGGLNYL</sequence>
<evidence type="ECO:0000259" key="12">
    <source>
        <dbReference type="Pfam" id="PF23726"/>
    </source>
</evidence>
<feature type="domain" description="RSE1/DDB1/CPSF1 C-terminal" evidence="10">
    <location>
        <begin position="1062"/>
        <end position="1404"/>
    </location>
</feature>
<feature type="region of interest" description="Disordered" evidence="9">
    <location>
        <begin position="489"/>
        <end position="513"/>
    </location>
</feature>
<accession>A0A165JE33</accession>
<dbReference type="STRING" id="1328760.A0A165JE33"/>
<feature type="compositionally biased region" description="Acidic residues" evidence="9">
    <location>
        <begin position="1317"/>
        <end position="1326"/>
    </location>
</feature>
<dbReference type="PANTHER" id="PTHR10644">
    <property type="entry name" value="DNA REPAIR/RNA PROCESSING CPSF FAMILY"/>
    <property type="match status" value="1"/>
</dbReference>
<organism evidence="13 14">
    <name type="scientific">Xylona heveae (strain CBS 132557 / TC161)</name>
    <dbReference type="NCBI Taxonomy" id="1328760"/>
    <lineage>
        <taxon>Eukaryota</taxon>
        <taxon>Fungi</taxon>
        <taxon>Dikarya</taxon>
        <taxon>Ascomycota</taxon>
        <taxon>Pezizomycotina</taxon>
        <taxon>Xylonomycetes</taxon>
        <taxon>Xylonales</taxon>
        <taxon>Xylonaceae</taxon>
        <taxon>Xylona</taxon>
    </lineage>
</organism>
<evidence type="ECO:0000256" key="5">
    <source>
        <dbReference type="ARBA" id="ARBA00038304"/>
    </source>
</evidence>
<evidence type="ECO:0000256" key="2">
    <source>
        <dbReference type="ARBA" id="ARBA00022664"/>
    </source>
</evidence>
<evidence type="ECO:0000256" key="9">
    <source>
        <dbReference type="SAM" id="MobiDB-lite"/>
    </source>
</evidence>
<evidence type="ECO:0000256" key="3">
    <source>
        <dbReference type="ARBA" id="ARBA00022884"/>
    </source>
</evidence>
<evidence type="ECO:0000256" key="6">
    <source>
        <dbReference type="ARBA" id="ARBA00039187"/>
    </source>
</evidence>
<evidence type="ECO:0000313" key="14">
    <source>
        <dbReference type="Proteomes" id="UP000076632"/>
    </source>
</evidence>
<evidence type="ECO:0000256" key="7">
    <source>
        <dbReference type="ARBA" id="ARBA00039443"/>
    </source>
</evidence>
<keyword evidence="14" id="KW-1185">Reference proteome</keyword>
<feature type="compositionally biased region" description="Low complexity" evidence="9">
    <location>
        <begin position="1306"/>
        <end position="1316"/>
    </location>
</feature>
<evidence type="ECO:0000259" key="10">
    <source>
        <dbReference type="Pfam" id="PF03178"/>
    </source>
</evidence>
<feature type="compositionally biased region" description="Basic and acidic residues" evidence="9">
    <location>
        <begin position="500"/>
        <end position="513"/>
    </location>
</feature>
<dbReference type="Pfam" id="PF03178">
    <property type="entry name" value="CPSF_A"/>
    <property type="match status" value="1"/>
</dbReference>
<evidence type="ECO:0000313" key="13">
    <source>
        <dbReference type="EMBL" id="KZF26118.1"/>
    </source>
</evidence>
<dbReference type="Gene3D" id="2.130.10.10">
    <property type="entry name" value="YVTN repeat-like/Quinoprotein amine dehydrogenase"/>
    <property type="match status" value="2"/>
</dbReference>
<dbReference type="Gene3D" id="1.10.150.910">
    <property type="match status" value="1"/>
</dbReference>
<dbReference type="FunCoup" id="A0A165JE33">
    <property type="interactions" value="1099"/>
</dbReference>
<dbReference type="OMA" id="PMTKFKL"/>
<feature type="region of interest" description="Disordered" evidence="9">
    <location>
        <begin position="212"/>
        <end position="237"/>
    </location>
</feature>
<feature type="domain" description="RSE1/DDB1/CPSF1 first beta-propeller" evidence="11">
    <location>
        <begin position="90"/>
        <end position="462"/>
    </location>
</feature>
<dbReference type="InterPro" id="IPR015943">
    <property type="entry name" value="WD40/YVTN_repeat-like_dom_sf"/>
</dbReference>
<dbReference type="Proteomes" id="UP000076632">
    <property type="component" value="Unassembled WGS sequence"/>
</dbReference>
<comment type="similarity">
    <text evidence="5">Belongs to the CFT1 family.</text>
</comment>
<keyword evidence="2" id="KW-0507">mRNA processing</keyword>
<feature type="compositionally biased region" description="Acidic residues" evidence="9">
    <location>
        <begin position="212"/>
        <end position="221"/>
    </location>
</feature>
<dbReference type="GO" id="GO:0006397">
    <property type="term" value="P:mRNA processing"/>
    <property type="evidence" value="ECO:0007669"/>
    <property type="project" value="UniProtKB-KW"/>
</dbReference>
<dbReference type="OrthoDB" id="6109at2759"/>
<name>A0A165JE33_XYLHT</name>
<dbReference type="InterPro" id="IPR050358">
    <property type="entry name" value="RSE1/DDB1/CFT1"/>
</dbReference>
<keyword evidence="3" id="KW-0694">RNA-binding</keyword>
<dbReference type="InterPro" id="IPR004871">
    <property type="entry name" value="RSE1/DDB1/CPSF1_C"/>
</dbReference>
<dbReference type="InterPro" id="IPR058543">
    <property type="entry name" value="Beta-prop_RSE1/DDB1/CPSF1_2nd"/>
</dbReference>
<dbReference type="FunFam" id="2.130.10.10:FF:000788">
    <property type="entry name" value="mRNA cleavage and polyadenylation factor subunit"/>
    <property type="match status" value="1"/>
</dbReference>